<accession>A0ABU2TX58</accession>
<reference evidence="3" key="1">
    <citation type="submission" date="2023-07" db="EMBL/GenBank/DDBJ databases">
        <title>30 novel species of actinomycetes from the DSMZ collection.</title>
        <authorList>
            <person name="Nouioui I."/>
        </authorList>
    </citation>
    <scope>NUCLEOTIDE SEQUENCE [LARGE SCALE GENOMIC DNA]</scope>
    <source>
        <strain evidence="3">DSM 41699</strain>
    </source>
</reference>
<proteinExistence type="predicted"/>
<dbReference type="RefSeq" id="WP_311696943.1">
    <property type="nucleotide sequence ID" value="NZ_JAVREY010000024.1"/>
</dbReference>
<name>A0ABU2TX58_9ACTN</name>
<gene>
    <name evidence="2" type="ORF">RM764_21135</name>
</gene>
<sequence>MVQQLDILNMVKSTKGTVEKPGKNVAQVEARRAALPQPAVARTKRRS</sequence>
<organism evidence="2 3">
    <name type="scientific">Streptomyces gibsoniae</name>
    <dbReference type="NCBI Taxonomy" id="3075529"/>
    <lineage>
        <taxon>Bacteria</taxon>
        <taxon>Bacillati</taxon>
        <taxon>Actinomycetota</taxon>
        <taxon>Actinomycetes</taxon>
        <taxon>Kitasatosporales</taxon>
        <taxon>Streptomycetaceae</taxon>
        <taxon>Streptomyces</taxon>
    </lineage>
</organism>
<protein>
    <submittedName>
        <fullName evidence="2">Uncharacterized protein</fullName>
    </submittedName>
</protein>
<evidence type="ECO:0000313" key="2">
    <source>
        <dbReference type="EMBL" id="MDT0465475.1"/>
    </source>
</evidence>
<comment type="caution">
    <text evidence="2">The sequence shown here is derived from an EMBL/GenBank/DDBJ whole genome shotgun (WGS) entry which is preliminary data.</text>
</comment>
<dbReference type="EMBL" id="JAVREY010000024">
    <property type="protein sequence ID" value="MDT0465475.1"/>
    <property type="molecule type" value="Genomic_DNA"/>
</dbReference>
<dbReference type="Proteomes" id="UP001183809">
    <property type="component" value="Unassembled WGS sequence"/>
</dbReference>
<feature type="region of interest" description="Disordered" evidence="1">
    <location>
        <begin position="18"/>
        <end position="47"/>
    </location>
</feature>
<evidence type="ECO:0000313" key="3">
    <source>
        <dbReference type="Proteomes" id="UP001183809"/>
    </source>
</evidence>
<keyword evidence="3" id="KW-1185">Reference proteome</keyword>
<evidence type="ECO:0000256" key="1">
    <source>
        <dbReference type="SAM" id="MobiDB-lite"/>
    </source>
</evidence>